<organism evidence="1 2">
    <name type="scientific">Penicillium brasilianum</name>
    <dbReference type="NCBI Taxonomy" id="104259"/>
    <lineage>
        <taxon>Eukaryota</taxon>
        <taxon>Fungi</taxon>
        <taxon>Dikarya</taxon>
        <taxon>Ascomycota</taxon>
        <taxon>Pezizomycotina</taxon>
        <taxon>Eurotiomycetes</taxon>
        <taxon>Eurotiomycetidae</taxon>
        <taxon>Eurotiales</taxon>
        <taxon>Aspergillaceae</taxon>
        <taxon>Penicillium</taxon>
    </lineage>
</organism>
<dbReference type="Proteomes" id="UP000042958">
    <property type="component" value="Unassembled WGS sequence"/>
</dbReference>
<proteinExistence type="predicted"/>
<dbReference type="OrthoDB" id="1577640at2759"/>
<reference evidence="2" key="1">
    <citation type="journal article" date="2015" name="Genome Announc.">
        <title>Draft genome sequence of the fungus Penicillium brasilianum MG11.</title>
        <authorList>
            <person name="Horn F."/>
            <person name="Linde J."/>
            <person name="Mattern D.J."/>
            <person name="Walther G."/>
            <person name="Guthke R."/>
            <person name="Brakhage A.A."/>
            <person name="Valiante V."/>
        </authorList>
    </citation>
    <scope>NUCLEOTIDE SEQUENCE [LARGE SCALE GENOMIC DNA]</scope>
    <source>
        <strain evidence="2">MG11</strain>
    </source>
</reference>
<dbReference type="STRING" id="104259.A0A0F7U2W0"/>
<keyword evidence="2" id="KW-1185">Reference proteome</keyword>
<accession>A0A0F7U2W0</accession>
<dbReference type="AlphaFoldDB" id="A0A0F7U2W0"/>
<gene>
    <name evidence="1" type="ORF">PMG11_10515</name>
</gene>
<name>A0A0F7U2W0_PENBI</name>
<evidence type="ECO:0000313" key="2">
    <source>
        <dbReference type="Proteomes" id="UP000042958"/>
    </source>
</evidence>
<evidence type="ECO:0000313" key="1">
    <source>
        <dbReference type="EMBL" id="CEJ62000.1"/>
    </source>
</evidence>
<protein>
    <submittedName>
        <fullName evidence="1">Uncharacterized protein</fullName>
    </submittedName>
</protein>
<sequence length="222" mass="25255">MIQLAAVEYPVLVESDTKLPPGLVFMGYSTALIPIRETEDGMISWHLEVASNDRQIKASELKATQSEWLRMTDLNYLLSKKALFGWCSQAELRLGAGTEDLDVTWSHAKEKPFSFELAGINLQALAQPAAPAQFGIQAGASWKLVNNTIRFTQDDEYLRCLNNSREQQIVLYDVSTSRAWLVPLISVLHHMLLVYWKRIPENFREMRYSSGRPYISAPKCFL</sequence>
<dbReference type="EMBL" id="CDHK01000013">
    <property type="protein sequence ID" value="CEJ62000.1"/>
    <property type="molecule type" value="Genomic_DNA"/>
</dbReference>